<dbReference type="EMBL" id="MCFD01000006">
    <property type="protein sequence ID" value="ORX70198.1"/>
    <property type="molecule type" value="Genomic_DNA"/>
</dbReference>
<dbReference type="AlphaFoldDB" id="A0A1Y1WA53"/>
<dbReference type="OrthoDB" id="4062651at2759"/>
<sequence length="193" mass="20653">MKFTAIAFLASAALAQQQQGPVHRMQDVLPTPPAANIAPQFEMPGIQPNTPVPNVEATEPMQSAVARLASFFDFSHISGESTDTPTVVTHVFDPATGRFTHLSYNVVQNGNAYYVPVCSVDSIVQAGSSAVPASDSCQYGIQLMPVPRNAASVMLRAMRMVLRLLARVPRLLPVILGGQPGAGEYTFADQPQM</sequence>
<evidence type="ECO:0000313" key="3">
    <source>
        <dbReference type="Proteomes" id="UP000193922"/>
    </source>
</evidence>
<feature type="chain" id="PRO_5012485856" evidence="1">
    <location>
        <begin position="16"/>
        <end position="193"/>
    </location>
</feature>
<name>A0A1Y1WA53_9FUNG</name>
<organism evidence="2 3">
    <name type="scientific">Linderina pennispora</name>
    <dbReference type="NCBI Taxonomy" id="61395"/>
    <lineage>
        <taxon>Eukaryota</taxon>
        <taxon>Fungi</taxon>
        <taxon>Fungi incertae sedis</taxon>
        <taxon>Zoopagomycota</taxon>
        <taxon>Kickxellomycotina</taxon>
        <taxon>Kickxellomycetes</taxon>
        <taxon>Kickxellales</taxon>
        <taxon>Kickxellaceae</taxon>
        <taxon>Linderina</taxon>
    </lineage>
</organism>
<dbReference type="RefSeq" id="XP_040743836.1">
    <property type="nucleotide sequence ID" value="XM_040890348.1"/>
</dbReference>
<feature type="signal peptide" evidence="1">
    <location>
        <begin position="1"/>
        <end position="15"/>
    </location>
</feature>
<proteinExistence type="predicted"/>
<accession>A0A1Y1WA53</accession>
<evidence type="ECO:0000313" key="2">
    <source>
        <dbReference type="EMBL" id="ORX70198.1"/>
    </source>
</evidence>
<gene>
    <name evidence="2" type="ORF">DL89DRAFT_292860</name>
</gene>
<protein>
    <submittedName>
        <fullName evidence="2">Uncharacterized protein</fullName>
    </submittedName>
</protein>
<keyword evidence="1" id="KW-0732">Signal</keyword>
<dbReference type="GeneID" id="63806996"/>
<comment type="caution">
    <text evidence="2">The sequence shown here is derived from an EMBL/GenBank/DDBJ whole genome shotgun (WGS) entry which is preliminary data.</text>
</comment>
<keyword evidence="3" id="KW-1185">Reference proteome</keyword>
<reference evidence="2 3" key="1">
    <citation type="submission" date="2016-07" db="EMBL/GenBank/DDBJ databases">
        <title>Pervasive Adenine N6-methylation of Active Genes in Fungi.</title>
        <authorList>
            <consortium name="DOE Joint Genome Institute"/>
            <person name="Mondo S.J."/>
            <person name="Dannebaum R.O."/>
            <person name="Kuo R.C."/>
            <person name="Labutti K."/>
            <person name="Haridas S."/>
            <person name="Kuo A."/>
            <person name="Salamov A."/>
            <person name="Ahrendt S.R."/>
            <person name="Lipzen A."/>
            <person name="Sullivan W."/>
            <person name="Andreopoulos W.B."/>
            <person name="Clum A."/>
            <person name="Lindquist E."/>
            <person name="Daum C."/>
            <person name="Ramamoorthy G.K."/>
            <person name="Gryganskyi A."/>
            <person name="Culley D."/>
            <person name="Magnuson J.K."/>
            <person name="James T.Y."/>
            <person name="O'Malley M.A."/>
            <person name="Stajich J.E."/>
            <person name="Spatafora J.W."/>
            <person name="Visel A."/>
            <person name="Grigoriev I.V."/>
        </authorList>
    </citation>
    <scope>NUCLEOTIDE SEQUENCE [LARGE SCALE GENOMIC DNA]</scope>
    <source>
        <strain evidence="2 3">ATCC 12442</strain>
    </source>
</reference>
<dbReference type="Proteomes" id="UP000193922">
    <property type="component" value="Unassembled WGS sequence"/>
</dbReference>
<evidence type="ECO:0000256" key="1">
    <source>
        <dbReference type="SAM" id="SignalP"/>
    </source>
</evidence>